<organism evidence="4 5">
    <name type="scientific">Ziziphus jujuba</name>
    <name type="common">Chinese jujube</name>
    <name type="synonym">Ziziphus sativa</name>
    <dbReference type="NCBI Taxonomy" id="326968"/>
    <lineage>
        <taxon>Eukaryota</taxon>
        <taxon>Viridiplantae</taxon>
        <taxon>Streptophyta</taxon>
        <taxon>Embryophyta</taxon>
        <taxon>Tracheophyta</taxon>
        <taxon>Spermatophyta</taxon>
        <taxon>Magnoliopsida</taxon>
        <taxon>eudicotyledons</taxon>
        <taxon>Gunneridae</taxon>
        <taxon>Pentapetalae</taxon>
        <taxon>rosids</taxon>
        <taxon>fabids</taxon>
        <taxon>Rosales</taxon>
        <taxon>Rhamnaceae</taxon>
        <taxon>Paliureae</taxon>
        <taxon>Ziziphus</taxon>
    </lineage>
</organism>
<name>A0ABM3IKZ7_ZIZJJ</name>
<accession>A0ABM3IKZ7</accession>
<dbReference type="PANTHER" id="PTHR45752">
    <property type="entry name" value="LEUCINE-RICH REPEAT-CONTAINING"/>
    <property type="match status" value="1"/>
</dbReference>
<keyword evidence="4" id="KW-1185">Reference proteome</keyword>
<dbReference type="PANTHER" id="PTHR45752:SF195">
    <property type="entry name" value="LEUCINE-RICH REPEAT (LRR) FAMILY PROTEIN-RELATED"/>
    <property type="match status" value="1"/>
</dbReference>
<evidence type="ECO:0000256" key="1">
    <source>
        <dbReference type="ARBA" id="ARBA00022821"/>
    </source>
</evidence>
<dbReference type="Proteomes" id="UP001652623">
    <property type="component" value="Chromosome 2"/>
</dbReference>
<dbReference type="SUPFAM" id="SSF52058">
    <property type="entry name" value="L domain-like"/>
    <property type="match status" value="1"/>
</dbReference>
<evidence type="ECO:0000313" key="4">
    <source>
        <dbReference type="Proteomes" id="UP001652623"/>
    </source>
</evidence>
<feature type="domain" description="Disease resistance protein RPS4B/Roq1-like leucine-rich repeats" evidence="3">
    <location>
        <begin position="243"/>
        <end position="362"/>
    </location>
</feature>
<dbReference type="Pfam" id="PF23286">
    <property type="entry name" value="LRR_13"/>
    <property type="match status" value="1"/>
</dbReference>
<feature type="region of interest" description="Disordered" evidence="2">
    <location>
        <begin position="546"/>
        <end position="568"/>
    </location>
</feature>
<proteinExistence type="predicted"/>
<dbReference type="Gene3D" id="3.80.10.10">
    <property type="entry name" value="Ribonuclease Inhibitor"/>
    <property type="match status" value="2"/>
</dbReference>
<dbReference type="InterPro" id="IPR058546">
    <property type="entry name" value="RPS4B/Roq1-like_LRR"/>
</dbReference>
<dbReference type="GeneID" id="125422734"/>
<dbReference type="InterPro" id="IPR050715">
    <property type="entry name" value="LRR-SigEffector_domain"/>
</dbReference>
<dbReference type="InterPro" id="IPR032675">
    <property type="entry name" value="LRR_dom_sf"/>
</dbReference>
<gene>
    <name evidence="5" type="primary">LOC125422734</name>
</gene>
<reference evidence="5" key="2">
    <citation type="submission" date="2025-08" db="UniProtKB">
        <authorList>
            <consortium name="RefSeq"/>
        </authorList>
    </citation>
    <scope>IDENTIFICATION</scope>
    <source>
        <tissue evidence="5">Seedling</tissue>
    </source>
</reference>
<keyword evidence="1" id="KW-0611">Plant defense</keyword>
<reference evidence="4" key="1">
    <citation type="submission" date="2025-05" db="UniProtKB">
        <authorList>
            <consortium name="RefSeq"/>
        </authorList>
    </citation>
    <scope>NUCLEOTIDE SEQUENCE [LARGE SCALE GENOMIC DNA]</scope>
</reference>
<dbReference type="RefSeq" id="XP_048330814.2">
    <property type="nucleotide sequence ID" value="XM_048474857.2"/>
</dbReference>
<evidence type="ECO:0000313" key="5">
    <source>
        <dbReference type="RefSeq" id="XP_048330814.2"/>
    </source>
</evidence>
<evidence type="ECO:0000259" key="3">
    <source>
        <dbReference type="Pfam" id="PF23286"/>
    </source>
</evidence>
<evidence type="ECO:0000256" key="2">
    <source>
        <dbReference type="SAM" id="MobiDB-lite"/>
    </source>
</evidence>
<protein>
    <submittedName>
        <fullName evidence="5">Uncharacterized protein LOC125422734</fullName>
    </submittedName>
</protein>
<sequence length="584" mass="66512">MFVNLSSSLKLSKLLDLTLADCQLKEIPELPKSQIILIASHCKSFVSTPWKIMAKNISCGTATPSLCINVTRSDIPHWFSHKSANRIHNLQHALEYVKENGCSDICAVSRSGRKQIMGCHLNYFRKMILMREKHNYDREVPISSCGVHLLWDQHENMVAQNLNEKSPILFHKVCSEPNFEKLKVLNLSHSIFLRKIPDLSTTSNLESLHVDHCTSLTDIHDSVGFLTKLVILDAQHCSNLSTVLKLPSSIDHIVGLHELHLSASRKLVHIPSSIYKPVFLDIFNLTSCTSLSEFPNYVQEIHGNFELSELYLQNSNMSKEDFLVTPFSFPLLQHLDLSGNKFATLPSARKGFLRDSEIKVTLPGSDIPDWFSHKSITESATFDMPRNMSKKISAVIICVVSRSMREQIIGMSFELLHKSDSRVGSLRRGNFLIELGNMWLIYLSASTLLSKCLPYSPFKDTKKSVLKKINLVYKIKVSFMGRSDKYDYDYDREVPISICCGMHVLWDQDELMIEQKRIKVSEPISHIIERTYDDFANGGIQFSWSSQQKGAGLPSRKNRFEKEDLEEEEEVANISETEKIIDNL</sequence>